<protein>
    <recommendedName>
        <fullName evidence="10 12">Adenylosuccinate synthetase</fullName>
        <shortName evidence="10">AMPSase</shortName>
        <shortName evidence="10">AdSS</shortName>
        <ecNumber evidence="10 12">6.3.4.4</ecNumber>
    </recommendedName>
    <alternativeName>
        <fullName evidence="10">IMP--aspartate ligase</fullName>
    </alternativeName>
</protein>
<keyword evidence="8 10" id="KW-0342">GTP-binding</keyword>
<feature type="binding site" evidence="10">
    <location>
        <begin position="62"/>
        <end position="64"/>
    </location>
    <ligand>
        <name>GTP</name>
        <dbReference type="ChEBI" id="CHEBI:37565"/>
    </ligand>
</feature>
<proteinExistence type="inferred from homology"/>
<feature type="binding site" evidence="10">
    <location>
        <position position="258"/>
    </location>
    <ligand>
        <name>IMP</name>
        <dbReference type="ChEBI" id="CHEBI:58053"/>
    </ligand>
</feature>
<gene>
    <name evidence="13" type="ORF">CXG81DRAFT_9970</name>
</gene>
<evidence type="ECO:0000313" key="14">
    <source>
        <dbReference type="Proteomes" id="UP000274922"/>
    </source>
</evidence>
<dbReference type="InterPro" id="IPR042110">
    <property type="entry name" value="Adenylosuccinate_synth_dom2"/>
</dbReference>
<name>A0A4P9XCA4_9FUNG</name>
<comment type="subcellular location">
    <subcellularLocation>
        <location evidence="10">Cytoplasm</location>
    </subcellularLocation>
</comment>
<dbReference type="SUPFAM" id="SSF52540">
    <property type="entry name" value="P-loop containing nucleoside triphosphate hydrolases"/>
    <property type="match status" value="1"/>
</dbReference>
<dbReference type="PROSITE" id="PS00513">
    <property type="entry name" value="ADENYLOSUCCIN_SYN_2"/>
    <property type="match status" value="1"/>
</dbReference>
<dbReference type="InterPro" id="IPR001114">
    <property type="entry name" value="Adenylosuccinate_synthetase"/>
</dbReference>
<evidence type="ECO:0000256" key="3">
    <source>
        <dbReference type="ARBA" id="ARBA00022598"/>
    </source>
</evidence>
<dbReference type="STRING" id="1555241.A0A4P9XCA4"/>
<feature type="binding site" evidence="10">
    <location>
        <position position="35"/>
    </location>
    <ligand>
        <name>Mg(2+)</name>
        <dbReference type="ChEBI" id="CHEBI:18420"/>
    </ligand>
</feature>
<evidence type="ECO:0000256" key="2">
    <source>
        <dbReference type="ARBA" id="ARBA00011738"/>
    </source>
</evidence>
<dbReference type="GO" id="GO:0046040">
    <property type="term" value="P:IMP metabolic process"/>
    <property type="evidence" value="ECO:0007669"/>
    <property type="project" value="TreeGrafter"/>
</dbReference>
<comment type="function">
    <text evidence="12">Plays an important role in the de novo pathway of purine nucleotide biosynthesis.</text>
</comment>
<dbReference type="InterPro" id="IPR033128">
    <property type="entry name" value="Adenylosuccin_syn_Lys_AS"/>
</dbReference>
<keyword evidence="10" id="KW-0963">Cytoplasm</keyword>
<dbReference type="Gene3D" id="1.10.300.10">
    <property type="entry name" value="Adenylosuccinate Synthetase, subunit A, domain 2"/>
    <property type="match status" value="1"/>
</dbReference>
<feature type="binding site" evidence="10">
    <location>
        <begin position="318"/>
        <end position="324"/>
    </location>
    <ligand>
        <name>substrate</name>
    </ligand>
</feature>
<dbReference type="Gene3D" id="3.90.170.10">
    <property type="entry name" value="Adenylosuccinate Synthetase, subunit A, domain 3"/>
    <property type="match status" value="1"/>
</dbReference>
<dbReference type="GO" id="GO:0044208">
    <property type="term" value="P:'de novo' AMP biosynthetic process"/>
    <property type="evidence" value="ECO:0007669"/>
    <property type="project" value="UniProtKB-UniRule"/>
</dbReference>
<feature type="active site" description="Proton acceptor" evidence="10">
    <location>
        <position position="35"/>
    </location>
</feature>
<keyword evidence="5 10" id="KW-0547">Nucleotide-binding</keyword>
<organism evidence="13 14">
    <name type="scientific">Caulochytrium protostelioides</name>
    <dbReference type="NCBI Taxonomy" id="1555241"/>
    <lineage>
        <taxon>Eukaryota</taxon>
        <taxon>Fungi</taxon>
        <taxon>Fungi incertae sedis</taxon>
        <taxon>Chytridiomycota</taxon>
        <taxon>Chytridiomycota incertae sedis</taxon>
        <taxon>Chytridiomycetes</taxon>
        <taxon>Caulochytriales</taxon>
        <taxon>Caulochytriaceae</taxon>
        <taxon>Caulochytrium</taxon>
    </lineage>
</organism>
<dbReference type="CDD" id="cd03108">
    <property type="entry name" value="AdSS"/>
    <property type="match status" value="1"/>
</dbReference>
<dbReference type="PROSITE" id="PS01266">
    <property type="entry name" value="ADENYLOSUCCIN_SYN_1"/>
    <property type="match status" value="1"/>
</dbReference>
<dbReference type="InterPro" id="IPR027417">
    <property type="entry name" value="P-loop_NTPase"/>
</dbReference>
<feature type="binding site" evidence="10">
    <location>
        <begin position="35"/>
        <end position="38"/>
    </location>
    <ligand>
        <name>IMP</name>
        <dbReference type="ChEBI" id="CHEBI:58053"/>
    </ligand>
</feature>
<feature type="active site" evidence="11">
    <location>
        <position position="162"/>
    </location>
</feature>
<evidence type="ECO:0000256" key="8">
    <source>
        <dbReference type="ARBA" id="ARBA00023134"/>
    </source>
</evidence>
<feature type="binding site" evidence="10">
    <location>
        <position position="322"/>
    </location>
    <ligand>
        <name>IMP</name>
        <dbReference type="ChEBI" id="CHEBI:58053"/>
    </ligand>
</feature>
<feature type="binding site" evidence="10">
    <location>
        <begin position="60"/>
        <end position="63"/>
    </location>
    <ligand>
        <name>IMP</name>
        <dbReference type="ChEBI" id="CHEBI:58053"/>
    </ligand>
</feature>
<evidence type="ECO:0000256" key="5">
    <source>
        <dbReference type="ARBA" id="ARBA00022741"/>
    </source>
</evidence>
<feature type="binding site" evidence="10">
    <location>
        <begin position="34"/>
        <end position="40"/>
    </location>
    <ligand>
        <name>GTP</name>
        <dbReference type="ChEBI" id="CHEBI:37565"/>
    </ligand>
</feature>
<dbReference type="FunFam" id="1.10.300.10:FF:000002">
    <property type="entry name" value="Adenylosuccinate synthetase, chloroplastic"/>
    <property type="match status" value="1"/>
</dbReference>
<sequence length="454" mass="49492">MGATSITTPLAPRIEGKLAPVCRNVTVVLGAQWGDEGKGKLVHILGQQADLCCRCQGGNNAGHTIVDKGIKYDFHLLPSGVIYPRCTGVIGNGVVIHLPSFFAEIDKLQAQGIDVSERMRVSDRAHLVFDFHQTVDGLKEAELGNAQVGTTRKGIGPAYANKASRSGLRVHHLFQRNDFRQRLVRAVASRQKRYGPFEYDVEAEIARYEAYAERLRPMVTDVVPLISDAVRDPAQQILVEGANALLLDIDYGTYPFVTSSNTTVGGVFTGLGVPPSALKRSIGVVKAYTTRVGSGPFPTELVDAVGEHLTDVGHEYGTTTGRKRRCGWLDGVALRFSHRINDYTSINLTKLDVLSGLPTLQIAVGYCVDGQYLTSFPADLSVLARVEVEYKRMPGWTEDLSQCTTYDALPQAAKDYVQFIQTWIGVPIEWIGVGAGSDAMIHLPLTVETPTEHA</sequence>
<reference evidence="14" key="1">
    <citation type="journal article" date="2018" name="Nat. Microbiol.">
        <title>Leveraging single-cell genomics to expand the fungal tree of life.</title>
        <authorList>
            <person name="Ahrendt S.R."/>
            <person name="Quandt C.A."/>
            <person name="Ciobanu D."/>
            <person name="Clum A."/>
            <person name="Salamov A."/>
            <person name="Andreopoulos B."/>
            <person name="Cheng J.F."/>
            <person name="Woyke T."/>
            <person name="Pelin A."/>
            <person name="Henrissat B."/>
            <person name="Reynolds N.K."/>
            <person name="Benny G.L."/>
            <person name="Smith M.E."/>
            <person name="James T.Y."/>
            <person name="Grigoriev I.V."/>
        </authorList>
    </citation>
    <scope>NUCLEOTIDE SEQUENCE [LARGE SCALE GENOMIC DNA]</scope>
    <source>
        <strain evidence="14">ATCC 52028</strain>
    </source>
</reference>
<dbReference type="GO" id="GO:0005525">
    <property type="term" value="F:GTP binding"/>
    <property type="evidence" value="ECO:0007669"/>
    <property type="project" value="UniProtKB-UniRule"/>
</dbReference>
<keyword evidence="14" id="KW-1185">Reference proteome</keyword>
<dbReference type="Proteomes" id="UP000274922">
    <property type="component" value="Unassembled WGS sequence"/>
</dbReference>
<dbReference type="HAMAP" id="MF_00011">
    <property type="entry name" value="Adenylosucc_synth"/>
    <property type="match status" value="1"/>
</dbReference>
<evidence type="ECO:0000256" key="9">
    <source>
        <dbReference type="ARBA" id="ARBA00050432"/>
    </source>
</evidence>
<keyword evidence="4 10" id="KW-0479">Metal-binding</keyword>
<dbReference type="EC" id="6.3.4.4" evidence="10 12"/>
<evidence type="ECO:0000256" key="10">
    <source>
        <dbReference type="HAMAP-Rule" id="MF_03125"/>
    </source>
</evidence>
<evidence type="ECO:0000256" key="1">
    <source>
        <dbReference type="ARBA" id="ARBA00003779"/>
    </source>
</evidence>
<feature type="active site" description="Proton donor" evidence="10">
    <location>
        <position position="63"/>
    </location>
</feature>
<comment type="similarity">
    <text evidence="10 12">Belongs to the adenylosuccinate synthetase family.</text>
</comment>
<comment type="catalytic activity">
    <reaction evidence="9 10 12">
        <text>IMP + L-aspartate + GTP = N(6)-(1,2-dicarboxyethyl)-AMP + GDP + phosphate + 2 H(+)</text>
        <dbReference type="Rhea" id="RHEA:15753"/>
        <dbReference type="ChEBI" id="CHEBI:15378"/>
        <dbReference type="ChEBI" id="CHEBI:29991"/>
        <dbReference type="ChEBI" id="CHEBI:37565"/>
        <dbReference type="ChEBI" id="CHEBI:43474"/>
        <dbReference type="ChEBI" id="CHEBI:57567"/>
        <dbReference type="ChEBI" id="CHEBI:58053"/>
        <dbReference type="ChEBI" id="CHEBI:58189"/>
        <dbReference type="EC" id="6.3.4.4"/>
    </reaction>
</comment>
<dbReference type="EMBL" id="ML014129">
    <property type="protein sequence ID" value="RKP03077.1"/>
    <property type="molecule type" value="Genomic_DNA"/>
</dbReference>
<comment type="pathway">
    <text evidence="10 12">Purine metabolism; AMP biosynthesis via de novo pathway; AMP from IMP: step 1/2.</text>
</comment>
<feature type="binding site" evidence="10">
    <location>
        <position position="165"/>
    </location>
    <ligand>
        <name>IMP</name>
        <dbReference type="ChEBI" id="CHEBI:58053"/>
        <note>ligand shared between dimeric partners</note>
    </ligand>
</feature>
<dbReference type="PANTHER" id="PTHR11846">
    <property type="entry name" value="ADENYLOSUCCINATE SYNTHETASE"/>
    <property type="match status" value="1"/>
</dbReference>
<keyword evidence="7 10" id="KW-0460">Magnesium</keyword>
<dbReference type="PANTHER" id="PTHR11846:SF0">
    <property type="entry name" value="ADENYLOSUCCINATE SYNTHETASE"/>
    <property type="match status" value="1"/>
</dbReference>
<dbReference type="GO" id="GO:0005737">
    <property type="term" value="C:cytoplasm"/>
    <property type="evidence" value="ECO:0007669"/>
    <property type="project" value="UniProtKB-SubCell"/>
</dbReference>
<feature type="binding site" evidence="10">
    <location>
        <begin position="350"/>
        <end position="352"/>
    </location>
    <ligand>
        <name>GTP</name>
        <dbReference type="ChEBI" id="CHEBI:37565"/>
    </ligand>
</feature>
<dbReference type="InterPro" id="IPR042111">
    <property type="entry name" value="Adenylosuccinate_synth_dom3"/>
</dbReference>
<evidence type="ECO:0000256" key="7">
    <source>
        <dbReference type="ARBA" id="ARBA00022842"/>
    </source>
</evidence>
<dbReference type="InterPro" id="IPR018220">
    <property type="entry name" value="Adenylosuccin_syn_GTP-bd"/>
</dbReference>
<evidence type="ECO:0000313" key="13">
    <source>
        <dbReference type="EMBL" id="RKP03077.1"/>
    </source>
</evidence>
<keyword evidence="6 10" id="KW-0658">Purine biosynthesis</keyword>
<feature type="binding site" evidence="10">
    <location>
        <position position="324"/>
    </location>
    <ligand>
        <name>GTP</name>
        <dbReference type="ChEBI" id="CHEBI:37565"/>
    </ligand>
</feature>
<evidence type="ECO:0000256" key="12">
    <source>
        <dbReference type="RuleBase" id="RU000520"/>
    </source>
</evidence>
<dbReference type="AlphaFoldDB" id="A0A4P9XCA4"/>
<dbReference type="UniPathway" id="UPA00075">
    <property type="reaction ID" value="UER00335"/>
</dbReference>
<accession>A0A4P9XCA4</accession>
<dbReference type="OrthoDB" id="10265645at2759"/>
<dbReference type="GO" id="GO:0004019">
    <property type="term" value="F:adenylosuccinate synthase activity"/>
    <property type="evidence" value="ECO:0007669"/>
    <property type="project" value="UniProtKB-UniRule"/>
</dbReference>
<dbReference type="Pfam" id="PF00709">
    <property type="entry name" value="Adenylsucc_synt"/>
    <property type="match status" value="1"/>
</dbReference>
<feature type="binding site" evidence="10">
    <location>
        <position position="151"/>
    </location>
    <ligand>
        <name>IMP</name>
        <dbReference type="ChEBI" id="CHEBI:58053"/>
    </ligand>
</feature>
<dbReference type="FunFam" id="3.90.170.10:FF:000001">
    <property type="entry name" value="Adenylosuccinate synthetase"/>
    <property type="match status" value="1"/>
</dbReference>
<comment type="subunit">
    <text evidence="2 10">Homodimer.</text>
</comment>
<dbReference type="GO" id="GO:0000287">
    <property type="term" value="F:magnesium ion binding"/>
    <property type="evidence" value="ECO:0007669"/>
    <property type="project" value="UniProtKB-UniRule"/>
</dbReference>
<dbReference type="NCBIfam" id="NF002223">
    <property type="entry name" value="PRK01117.1"/>
    <property type="match status" value="1"/>
</dbReference>
<feature type="binding site" evidence="10">
    <location>
        <position position="243"/>
    </location>
    <ligand>
        <name>IMP</name>
        <dbReference type="ChEBI" id="CHEBI:58053"/>
    </ligand>
</feature>
<comment type="cofactor">
    <cofactor evidence="10">
        <name>Mg(2+)</name>
        <dbReference type="ChEBI" id="CHEBI:18420"/>
    </cofactor>
    <text evidence="10">Binds 1 Mg(2+) ion per subunit.</text>
</comment>
<evidence type="ECO:0000256" key="4">
    <source>
        <dbReference type="ARBA" id="ARBA00022723"/>
    </source>
</evidence>
<dbReference type="Gene3D" id="3.40.440.10">
    <property type="entry name" value="Adenylosuccinate Synthetase, subunit A, domain 1"/>
    <property type="match status" value="1"/>
</dbReference>
<comment type="function">
    <text evidence="10">Plays an important role in the de novo pathway and in the salvage pathway of purine nucleotide biosynthesis. Catalyzes the first commited step in the biosynthesis of AMP from IMP.</text>
</comment>
<evidence type="ECO:0000256" key="11">
    <source>
        <dbReference type="PROSITE-ProRule" id="PRU10134"/>
    </source>
</evidence>
<dbReference type="SMART" id="SM00788">
    <property type="entry name" value="Adenylsucc_synt"/>
    <property type="match status" value="1"/>
</dbReference>
<feature type="binding site" evidence="10">
    <location>
        <position position="62"/>
    </location>
    <ligand>
        <name>Mg(2+)</name>
        <dbReference type="ChEBI" id="CHEBI:18420"/>
    </ligand>
</feature>
<evidence type="ECO:0000256" key="6">
    <source>
        <dbReference type="ARBA" id="ARBA00022755"/>
    </source>
</evidence>
<keyword evidence="3 10" id="KW-0436">Ligase</keyword>
<dbReference type="NCBIfam" id="TIGR00184">
    <property type="entry name" value="purA"/>
    <property type="match status" value="1"/>
</dbReference>
<feature type="binding site" evidence="10">
    <location>
        <begin position="432"/>
        <end position="434"/>
    </location>
    <ligand>
        <name>GTP</name>
        <dbReference type="ChEBI" id="CHEBI:37565"/>
    </ligand>
</feature>
<dbReference type="InterPro" id="IPR042109">
    <property type="entry name" value="Adenylosuccinate_synth_dom1"/>
</dbReference>
<comment type="function">
    <text evidence="1">Plays an important role in the de novo pathway and in the salvage pathway of purine nucleotide biosynthesis. Catalyzes the first committed step in the biosynthesis of AMP from IMP.</text>
</comment>